<dbReference type="RefSeq" id="WP_200521736.1">
    <property type="nucleotide sequence ID" value="NZ_JAEHNZ010000001.1"/>
</dbReference>
<evidence type="ECO:0000256" key="7">
    <source>
        <dbReference type="ARBA" id="ARBA00022723"/>
    </source>
</evidence>
<keyword evidence="6 13" id="KW-0812">Transmembrane</keyword>
<evidence type="ECO:0000256" key="4">
    <source>
        <dbReference type="ARBA" id="ARBA00022475"/>
    </source>
</evidence>
<keyword evidence="5" id="KW-0349">Heme</keyword>
<comment type="similarity">
    <text evidence="12">Belongs to the cytochrome b561 family.</text>
</comment>
<feature type="domain" description="Cytochrome b561 bacterial/Ni-hydrogenase" evidence="14">
    <location>
        <begin position="7"/>
        <end position="165"/>
    </location>
</feature>
<accession>A0ABS1BR09</accession>
<feature type="transmembrane region" description="Helical" evidence="13">
    <location>
        <begin position="47"/>
        <end position="65"/>
    </location>
</feature>
<evidence type="ECO:0000256" key="2">
    <source>
        <dbReference type="ARBA" id="ARBA00004651"/>
    </source>
</evidence>
<name>A0ABS1BR09_9NEIS</name>
<feature type="transmembrane region" description="Helical" evidence="13">
    <location>
        <begin position="12"/>
        <end position="32"/>
    </location>
</feature>
<feature type="transmembrane region" description="Helical" evidence="13">
    <location>
        <begin position="134"/>
        <end position="154"/>
    </location>
</feature>
<comment type="caution">
    <text evidence="15">The sequence shown here is derived from an EMBL/GenBank/DDBJ whole genome shotgun (WGS) entry which is preliminary data.</text>
</comment>
<gene>
    <name evidence="15" type="ORF">JDW22_03580</name>
</gene>
<keyword evidence="8" id="KW-0249">Electron transport</keyword>
<evidence type="ECO:0000256" key="1">
    <source>
        <dbReference type="ARBA" id="ARBA00001970"/>
    </source>
</evidence>
<keyword evidence="10" id="KW-0408">Iron</keyword>
<evidence type="ECO:0000256" key="3">
    <source>
        <dbReference type="ARBA" id="ARBA00022448"/>
    </source>
</evidence>
<dbReference type="PANTHER" id="PTHR30529:SF1">
    <property type="entry name" value="CYTOCHROME B561 HOMOLOG 2"/>
    <property type="match status" value="1"/>
</dbReference>
<comment type="subcellular location">
    <subcellularLocation>
        <location evidence="2">Cell membrane</location>
        <topology evidence="2">Multi-pass membrane protein</topology>
    </subcellularLocation>
</comment>
<comment type="cofactor">
    <cofactor evidence="1">
        <name>heme b</name>
        <dbReference type="ChEBI" id="CHEBI:60344"/>
    </cofactor>
</comment>
<evidence type="ECO:0000256" key="9">
    <source>
        <dbReference type="ARBA" id="ARBA00022989"/>
    </source>
</evidence>
<keyword evidence="11 13" id="KW-0472">Membrane</keyword>
<dbReference type="InterPro" id="IPR011577">
    <property type="entry name" value="Cyt_b561_bac/Ni-Hgenase"/>
</dbReference>
<dbReference type="SUPFAM" id="SSF81342">
    <property type="entry name" value="Transmembrane di-heme cytochromes"/>
    <property type="match status" value="1"/>
</dbReference>
<organism evidence="15 16">
    <name type="scientific">Kingella bonacorsii</name>
    <dbReference type="NCBI Taxonomy" id="2796361"/>
    <lineage>
        <taxon>Bacteria</taxon>
        <taxon>Pseudomonadati</taxon>
        <taxon>Pseudomonadota</taxon>
        <taxon>Betaproteobacteria</taxon>
        <taxon>Neisseriales</taxon>
        <taxon>Neisseriaceae</taxon>
        <taxon>Kingella</taxon>
    </lineage>
</organism>
<dbReference type="InterPro" id="IPR016174">
    <property type="entry name" value="Di-haem_cyt_TM"/>
</dbReference>
<keyword evidence="7" id="KW-0479">Metal-binding</keyword>
<reference evidence="15 16" key="1">
    <citation type="journal article" date="2021" name="Pathogens">
        <title>Isolation and Characterization of Kingella bonacorsii sp. nov., A Novel Kingella Species Detected in a Stable Periodontitis Subject.</title>
        <authorList>
            <person name="Antezack A."/>
            <person name="Boxberger M."/>
            <person name="Rolland C."/>
            <person name="Monnet-Corti V."/>
            <person name="La Scola B."/>
        </authorList>
    </citation>
    <scope>NUCLEOTIDE SEQUENCE [LARGE SCALE GENOMIC DNA]</scope>
    <source>
        <strain evidence="15 16">Marseille-Q4569</strain>
    </source>
</reference>
<keyword evidence="16" id="KW-1185">Reference proteome</keyword>
<dbReference type="Pfam" id="PF01292">
    <property type="entry name" value="Ni_hydr_CYTB"/>
    <property type="match status" value="1"/>
</dbReference>
<keyword evidence="4" id="KW-1003">Cell membrane</keyword>
<evidence type="ECO:0000313" key="16">
    <source>
        <dbReference type="Proteomes" id="UP000614058"/>
    </source>
</evidence>
<dbReference type="Proteomes" id="UP000614058">
    <property type="component" value="Unassembled WGS sequence"/>
</dbReference>
<keyword evidence="9 13" id="KW-1133">Transmembrane helix</keyword>
<evidence type="ECO:0000256" key="11">
    <source>
        <dbReference type="ARBA" id="ARBA00023136"/>
    </source>
</evidence>
<dbReference type="PANTHER" id="PTHR30529">
    <property type="entry name" value="CYTOCHROME B561"/>
    <property type="match status" value="1"/>
</dbReference>
<keyword evidence="3" id="KW-0813">Transport</keyword>
<evidence type="ECO:0000259" key="14">
    <source>
        <dbReference type="Pfam" id="PF01292"/>
    </source>
</evidence>
<feature type="transmembrane region" description="Helical" evidence="13">
    <location>
        <begin position="77"/>
        <end position="95"/>
    </location>
</feature>
<evidence type="ECO:0000256" key="10">
    <source>
        <dbReference type="ARBA" id="ARBA00023004"/>
    </source>
</evidence>
<dbReference type="EMBL" id="JAEHNZ010000001">
    <property type="protein sequence ID" value="MBK0395688.1"/>
    <property type="molecule type" value="Genomic_DNA"/>
</dbReference>
<evidence type="ECO:0000256" key="8">
    <source>
        <dbReference type="ARBA" id="ARBA00022982"/>
    </source>
</evidence>
<evidence type="ECO:0000256" key="13">
    <source>
        <dbReference type="SAM" id="Phobius"/>
    </source>
</evidence>
<evidence type="ECO:0000313" key="15">
    <source>
        <dbReference type="EMBL" id="MBK0395688.1"/>
    </source>
</evidence>
<dbReference type="Gene3D" id="1.20.950.20">
    <property type="entry name" value="Transmembrane di-heme cytochromes, Chain C"/>
    <property type="match status" value="1"/>
</dbReference>
<evidence type="ECO:0000256" key="5">
    <source>
        <dbReference type="ARBA" id="ARBA00022617"/>
    </source>
</evidence>
<dbReference type="InterPro" id="IPR052168">
    <property type="entry name" value="Cytochrome_b561_oxidase"/>
</dbReference>
<proteinExistence type="inferred from homology"/>
<evidence type="ECO:0000256" key="12">
    <source>
        <dbReference type="ARBA" id="ARBA00037975"/>
    </source>
</evidence>
<sequence length="166" mass="18303">MDNTQYYGAVSRFFHWTMAAAFAFMLFTAIQFKQENYSWMGAHKTTGFVLTILVALRVIWAAMNAKNRPHGTLPVKLGHAAIYALMIAVPAIALIRQAGSTRGDLVVFGMTIMQKAPVQVDWMTNLGNALHGKLGFLLFALALGHIVMAVVHQAKGEKIINRMIGK</sequence>
<evidence type="ECO:0000256" key="6">
    <source>
        <dbReference type="ARBA" id="ARBA00022692"/>
    </source>
</evidence>
<protein>
    <submittedName>
        <fullName evidence="15">Cytochrome b/b6 domain-containing protein</fullName>
    </submittedName>
</protein>